<dbReference type="PANTHER" id="PTHR11138:SF5">
    <property type="entry name" value="METHIONYL-TRNA FORMYLTRANSFERASE, MITOCHONDRIAL"/>
    <property type="match status" value="1"/>
</dbReference>
<evidence type="ECO:0000256" key="1">
    <source>
        <dbReference type="ARBA" id="ARBA00002606"/>
    </source>
</evidence>
<feature type="domain" description="Formyl transferase C-terminal" evidence="9">
    <location>
        <begin position="78"/>
        <end position="183"/>
    </location>
</feature>
<sequence length="187" mass="20926">PALARQELSGSTGPSTELRVGSPWQGLRSMTSGELMQELSVIGADLLEEILPKWVAGEIIPEEQDHAQATFCYQSDVAKEKAEIRFDTPVAAAERMVRAFNPWPIAWFAIGGKRVKVFQANQCEEFRMKNGELSQAEGSENEGEELEIRREGKRLFLTLVDGSLELLELQLEGKQRGDARDYLFLAK</sequence>
<evidence type="ECO:0000256" key="5">
    <source>
        <dbReference type="ARBA" id="ARBA00022679"/>
    </source>
</evidence>
<dbReference type="InterPro" id="IPR005793">
    <property type="entry name" value="Formyl_trans_C"/>
</dbReference>
<dbReference type="EMBL" id="JAGQLI010000062">
    <property type="protein sequence ID" value="MCA9379026.1"/>
    <property type="molecule type" value="Genomic_DNA"/>
</dbReference>
<evidence type="ECO:0000256" key="2">
    <source>
        <dbReference type="ARBA" id="ARBA00010699"/>
    </source>
</evidence>
<evidence type="ECO:0000313" key="11">
    <source>
        <dbReference type="Proteomes" id="UP000760819"/>
    </source>
</evidence>
<evidence type="ECO:0000256" key="6">
    <source>
        <dbReference type="ARBA" id="ARBA00022917"/>
    </source>
</evidence>
<feature type="region of interest" description="Disordered" evidence="8">
    <location>
        <begin position="1"/>
        <end position="22"/>
    </location>
</feature>
<dbReference type="EC" id="2.1.2.9" evidence="3"/>
<evidence type="ECO:0000313" key="10">
    <source>
        <dbReference type="EMBL" id="MCA9379026.1"/>
    </source>
</evidence>
<evidence type="ECO:0000256" key="8">
    <source>
        <dbReference type="SAM" id="MobiDB-lite"/>
    </source>
</evidence>
<dbReference type="GO" id="GO:0005829">
    <property type="term" value="C:cytosol"/>
    <property type="evidence" value="ECO:0007669"/>
    <property type="project" value="TreeGrafter"/>
</dbReference>
<gene>
    <name evidence="10" type="ORF">KC640_01225</name>
</gene>
<comment type="catalytic activity">
    <reaction evidence="7">
        <text>L-methionyl-tRNA(fMet) + (6R)-10-formyltetrahydrofolate = N-formyl-L-methionyl-tRNA(fMet) + (6S)-5,6,7,8-tetrahydrofolate + H(+)</text>
        <dbReference type="Rhea" id="RHEA:24380"/>
        <dbReference type="Rhea" id="RHEA-COMP:9952"/>
        <dbReference type="Rhea" id="RHEA-COMP:9953"/>
        <dbReference type="ChEBI" id="CHEBI:15378"/>
        <dbReference type="ChEBI" id="CHEBI:57453"/>
        <dbReference type="ChEBI" id="CHEBI:78530"/>
        <dbReference type="ChEBI" id="CHEBI:78844"/>
        <dbReference type="ChEBI" id="CHEBI:195366"/>
        <dbReference type="EC" id="2.1.2.9"/>
    </reaction>
</comment>
<accession>A0A955I789</accession>
<dbReference type="InterPro" id="IPR011034">
    <property type="entry name" value="Formyl_transferase-like_C_sf"/>
</dbReference>
<feature type="non-terminal residue" evidence="10">
    <location>
        <position position="1"/>
    </location>
</feature>
<reference evidence="10" key="1">
    <citation type="submission" date="2020-04" db="EMBL/GenBank/DDBJ databases">
        <authorList>
            <person name="Zhang T."/>
        </authorList>
    </citation>
    <scope>NUCLEOTIDE SEQUENCE</scope>
    <source>
        <strain evidence="10">HKST-UBA12</strain>
    </source>
</reference>
<dbReference type="CDD" id="cd08704">
    <property type="entry name" value="Met_tRNA_FMT_C"/>
    <property type="match status" value="1"/>
</dbReference>
<dbReference type="SUPFAM" id="SSF50486">
    <property type="entry name" value="FMT C-terminal domain-like"/>
    <property type="match status" value="1"/>
</dbReference>
<dbReference type="Pfam" id="PF02911">
    <property type="entry name" value="Formyl_trans_C"/>
    <property type="match status" value="1"/>
</dbReference>
<dbReference type="Gene3D" id="3.10.25.10">
    <property type="entry name" value="Formyl transferase, C-terminal domain"/>
    <property type="match status" value="1"/>
</dbReference>
<keyword evidence="5" id="KW-0808">Transferase</keyword>
<comment type="similarity">
    <text evidence="2">Belongs to the Fmt family.</text>
</comment>
<dbReference type="PANTHER" id="PTHR11138">
    <property type="entry name" value="METHIONYL-TRNA FORMYLTRANSFERASE"/>
    <property type="match status" value="1"/>
</dbReference>
<reference evidence="10" key="2">
    <citation type="journal article" date="2021" name="Microbiome">
        <title>Successional dynamics and alternative stable states in a saline activated sludge microbial community over 9 years.</title>
        <authorList>
            <person name="Wang Y."/>
            <person name="Ye J."/>
            <person name="Ju F."/>
            <person name="Liu L."/>
            <person name="Boyd J.A."/>
            <person name="Deng Y."/>
            <person name="Parks D.H."/>
            <person name="Jiang X."/>
            <person name="Yin X."/>
            <person name="Woodcroft B.J."/>
            <person name="Tyson G.W."/>
            <person name="Hugenholtz P."/>
            <person name="Polz M.F."/>
            <person name="Zhang T."/>
        </authorList>
    </citation>
    <scope>NUCLEOTIDE SEQUENCE</scope>
    <source>
        <strain evidence="10">HKST-UBA12</strain>
    </source>
</reference>
<dbReference type="GO" id="GO:0004479">
    <property type="term" value="F:methionyl-tRNA formyltransferase activity"/>
    <property type="evidence" value="ECO:0007669"/>
    <property type="project" value="UniProtKB-EC"/>
</dbReference>
<dbReference type="AlphaFoldDB" id="A0A955I789"/>
<dbReference type="Proteomes" id="UP000760819">
    <property type="component" value="Unassembled WGS sequence"/>
</dbReference>
<organism evidence="10 11">
    <name type="scientific">Candidatus Dojkabacteria bacterium</name>
    <dbReference type="NCBI Taxonomy" id="2099670"/>
    <lineage>
        <taxon>Bacteria</taxon>
        <taxon>Candidatus Dojkabacteria</taxon>
    </lineage>
</organism>
<evidence type="ECO:0000256" key="3">
    <source>
        <dbReference type="ARBA" id="ARBA00012261"/>
    </source>
</evidence>
<evidence type="ECO:0000256" key="4">
    <source>
        <dbReference type="ARBA" id="ARBA00016014"/>
    </source>
</evidence>
<dbReference type="InterPro" id="IPR037022">
    <property type="entry name" value="Formyl_trans_C_sf"/>
</dbReference>
<name>A0A955I789_9BACT</name>
<comment type="function">
    <text evidence="1">Attaches a formyl group to the free amino group of methionyl-tRNA(fMet). The formyl group appears to play a dual role in the initiator identity of N-formylmethionyl-tRNA by promoting its recognition by IF2 and preventing the misappropriation of this tRNA by the elongation apparatus.</text>
</comment>
<evidence type="ECO:0000259" key="9">
    <source>
        <dbReference type="Pfam" id="PF02911"/>
    </source>
</evidence>
<keyword evidence="6" id="KW-0648">Protein biosynthesis</keyword>
<evidence type="ECO:0000256" key="7">
    <source>
        <dbReference type="ARBA" id="ARBA00048558"/>
    </source>
</evidence>
<proteinExistence type="inferred from homology"/>
<protein>
    <recommendedName>
        <fullName evidence="4">Methionyl-tRNA formyltransferase</fullName>
        <ecNumber evidence="3">2.1.2.9</ecNumber>
    </recommendedName>
</protein>
<dbReference type="Gene3D" id="3.40.50.170">
    <property type="entry name" value="Formyl transferase, N-terminal domain"/>
    <property type="match status" value="1"/>
</dbReference>
<comment type="caution">
    <text evidence="10">The sequence shown here is derived from an EMBL/GenBank/DDBJ whole genome shotgun (WGS) entry which is preliminary data.</text>
</comment>
<dbReference type="InterPro" id="IPR044135">
    <property type="entry name" value="Met-tRNA-FMT_C"/>
</dbReference>